<proteinExistence type="predicted"/>
<evidence type="ECO:0000256" key="1">
    <source>
        <dbReference type="SAM" id="MobiDB-lite"/>
    </source>
</evidence>
<dbReference type="PANTHER" id="PTHR34606:SF15">
    <property type="entry name" value="BON DOMAIN-CONTAINING PROTEIN"/>
    <property type="match status" value="1"/>
</dbReference>
<accession>A0A4R3NU25</accession>
<dbReference type="PROSITE" id="PS50914">
    <property type="entry name" value="BON"/>
    <property type="match status" value="1"/>
</dbReference>
<organism evidence="3 4">
    <name type="scientific">Martelella mediterranea</name>
    <dbReference type="NCBI Taxonomy" id="293089"/>
    <lineage>
        <taxon>Bacteria</taxon>
        <taxon>Pseudomonadati</taxon>
        <taxon>Pseudomonadota</taxon>
        <taxon>Alphaproteobacteria</taxon>
        <taxon>Hyphomicrobiales</taxon>
        <taxon>Aurantimonadaceae</taxon>
        <taxon>Martelella</taxon>
    </lineage>
</organism>
<dbReference type="Gene3D" id="3.30.1340.30">
    <property type="match status" value="1"/>
</dbReference>
<dbReference type="AlphaFoldDB" id="A0A4R3NU25"/>
<evidence type="ECO:0000313" key="3">
    <source>
        <dbReference type="EMBL" id="TCT40308.1"/>
    </source>
</evidence>
<evidence type="ECO:0000259" key="2">
    <source>
        <dbReference type="PROSITE" id="PS50914"/>
    </source>
</evidence>
<protein>
    <submittedName>
        <fullName evidence="3">BON domain-containing protein</fullName>
    </submittedName>
</protein>
<dbReference type="Proteomes" id="UP000295097">
    <property type="component" value="Unassembled WGS sequence"/>
</dbReference>
<name>A0A4R3NU25_9HYPH</name>
<dbReference type="EMBL" id="SMAR01000009">
    <property type="protein sequence ID" value="TCT40308.1"/>
    <property type="molecule type" value="Genomic_DNA"/>
</dbReference>
<feature type="region of interest" description="Disordered" evidence="1">
    <location>
        <begin position="1"/>
        <end position="22"/>
    </location>
</feature>
<keyword evidence="4" id="KW-1185">Reference proteome</keyword>
<dbReference type="OrthoDB" id="7916339at2"/>
<feature type="domain" description="BON" evidence="2">
    <location>
        <begin position="21"/>
        <end position="89"/>
    </location>
</feature>
<dbReference type="PANTHER" id="PTHR34606">
    <property type="entry name" value="BON DOMAIN-CONTAINING PROTEIN"/>
    <property type="match status" value="1"/>
</dbReference>
<reference evidence="3 4" key="1">
    <citation type="submission" date="2019-03" db="EMBL/GenBank/DDBJ databases">
        <title>Freshwater and sediment microbial communities from various areas in North America, analyzing microbe dynamics in response to fracking.</title>
        <authorList>
            <person name="Lamendella R."/>
        </authorList>
    </citation>
    <scope>NUCLEOTIDE SEQUENCE [LARGE SCALE GENOMIC DNA]</scope>
    <source>
        <strain evidence="3 4">175.2</strain>
    </source>
</reference>
<dbReference type="Pfam" id="PF04972">
    <property type="entry name" value="BON"/>
    <property type="match status" value="1"/>
</dbReference>
<dbReference type="RefSeq" id="WP_132310321.1">
    <property type="nucleotide sequence ID" value="NZ_SMAR01000009.1"/>
</dbReference>
<comment type="caution">
    <text evidence="3">The sequence shown here is derived from an EMBL/GenBank/DDBJ whole genome shotgun (WGS) entry which is preliminary data.</text>
</comment>
<gene>
    <name evidence="3" type="ORF">EDC90_100930</name>
</gene>
<evidence type="ECO:0000313" key="4">
    <source>
        <dbReference type="Proteomes" id="UP000295097"/>
    </source>
</evidence>
<sequence length="101" mass="11001">MLHKRAEFFGEQVSETEKWPSSAETEERLAAELAAVGNIDATEVEVAVTGSEARLMGEVALSEEIETATRIALSVEGIEKVRNALKVKDTQVDLQAQSRSL</sequence>
<dbReference type="InterPro" id="IPR007055">
    <property type="entry name" value="BON_dom"/>
</dbReference>
<dbReference type="InterPro" id="IPR051686">
    <property type="entry name" value="Lipoprotein_DolP"/>
</dbReference>